<keyword evidence="13" id="KW-0511">Multifunctional enzyme</keyword>
<dbReference type="Gene3D" id="3.40.50.10260">
    <property type="entry name" value="YjeF N-terminal domain"/>
    <property type="match status" value="1"/>
</dbReference>
<feature type="binding site" evidence="17">
    <location>
        <position position="438"/>
    </location>
    <ligand>
        <name>AMP</name>
        <dbReference type="ChEBI" id="CHEBI:456215"/>
    </ligand>
</feature>
<dbReference type="Pfam" id="PF01256">
    <property type="entry name" value="Carb_kinase"/>
    <property type="match status" value="1"/>
</dbReference>
<keyword evidence="11 18" id="KW-0413">Isomerase</keyword>
<proteinExistence type="inferred from homology"/>
<comment type="function">
    <text evidence="14 19">Bifunctional enzyme that catalyzes the epimerization of the S- and R-forms of NAD(P)HX and the dehydration of the S-form of NAD(P)HX at the expense of ADP, which is converted to AMP. This allows the repair of both epimers of NAD(P)HX, a damaged form of NAD(P)H that is a result of enzymatic or heat-dependent hydration.</text>
</comment>
<comment type="catalytic activity">
    <reaction evidence="15 17 19">
        <text>(6S)-NADHX + ADP = AMP + phosphate + NADH + H(+)</text>
        <dbReference type="Rhea" id="RHEA:32223"/>
        <dbReference type="ChEBI" id="CHEBI:15378"/>
        <dbReference type="ChEBI" id="CHEBI:43474"/>
        <dbReference type="ChEBI" id="CHEBI:57945"/>
        <dbReference type="ChEBI" id="CHEBI:64074"/>
        <dbReference type="ChEBI" id="CHEBI:456215"/>
        <dbReference type="ChEBI" id="CHEBI:456216"/>
        <dbReference type="EC" id="4.2.1.136"/>
    </reaction>
</comment>
<feature type="domain" description="YjeF N-terminal" evidence="21">
    <location>
        <begin position="10"/>
        <end position="207"/>
    </location>
</feature>
<evidence type="ECO:0000313" key="22">
    <source>
        <dbReference type="EMBL" id="HIU58785.1"/>
    </source>
</evidence>
<comment type="catalytic activity">
    <reaction evidence="2 18 19">
        <text>(6R)-NADPHX = (6S)-NADPHX</text>
        <dbReference type="Rhea" id="RHEA:32227"/>
        <dbReference type="ChEBI" id="CHEBI:64076"/>
        <dbReference type="ChEBI" id="CHEBI:64077"/>
        <dbReference type="EC" id="5.1.99.6"/>
    </reaction>
</comment>
<protein>
    <recommendedName>
        <fullName evidence="19">Bifunctional NAD(P)H-hydrate repair enzyme</fullName>
    </recommendedName>
    <alternativeName>
        <fullName evidence="19">Nicotinamide nucleotide repair protein</fullName>
    </alternativeName>
    <domain>
        <recommendedName>
            <fullName evidence="19">ADP-dependent (S)-NAD(P)H-hydrate dehydratase</fullName>
            <ecNumber evidence="19">4.2.1.136</ecNumber>
        </recommendedName>
        <alternativeName>
            <fullName evidence="19">ADP-dependent NAD(P)HX dehydratase</fullName>
        </alternativeName>
    </domain>
    <domain>
        <recommendedName>
            <fullName evidence="19">NAD(P)H-hydrate epimerase</fullName>
            <ecNumber evidence="19">5.1.99.6</ecNumber>
        </recommendedName>
    </domain>
</protein>
<evidence type="ECO:0000259" key="20">
    <source>
        <dbReference type="PROSITE" id="PS51383"/>
    </source>
</evidence>
<reference evidence="22" key="1">
    <citation type="submission" date="2020-10" db="EMBL/GenBank/DDBJ databases">
        <authorList>
            <person name="Gilroy R."/>
        </authorList>
    </citation>
    <scope>NUCLEOTIDE SEQUENCE</scope>
    <source>
        <strain evidence="22">11687</strain>
    </source>
</reference>
<comment type="function">
    <text evidence="17">Catalyzes the dehydration of the S-form of NAD(P)HX at the expense of ADP, which is converted to AMP. Together with NAD(P)HX epimerase, which catalyzes the epimerization of the S- and R-forms, the enzyme allows the repair of both epimers of NAD(P)HX, a damaged form of NAD(P)H that is a result of enzymatic or heat-dependent hydration.</text>
</comment>
<evidence type="ECO:0000256" key="3">
    <source>
        <dbReference type="ARBA" id="ARBA00006001"/>
    </source>
</evidence>
<comment type="similarity">
    <text evidence="17">Belongs to the NnrD/CARKD family.</text>
</comment>
<dbReference type="Pfam" id="PF03853">
    <property type="entry name" value="YjeF_N"/>
    <property type="match status" value="1"/>
</dbReference>
<reference evidence="22" key="2">
    <citation type="journal article" date="2021" name="PeerJ">
        <title>Extensive microbial diversity within the chicken gut microbiome revealed by metagenomics and culture.</title>
        <authorList>
            <person name="Gilroy R."/>
            <person name="Ravi A."/>
            <person name="Getino M."/>
            <person name="Pursley I."/>
            <person name="Horton D.L."/>
            <person name="Alikhan N.F."/>
            <person name="Baker D."/>
            <person name="Gharbi K."/>
            <person name="Hall N."/>
            <person name="Watson M."/>
            <person name="Adriaenssens E.M."/>
            <person name="Foster-Nyarko E."/>
            <person name="Jarju S."/>
            <person name="Secka A."/>
            <person name="Antonio M."/>
            <person name="Oren A."/>
            <person name="Chaudhuri R.R."/>
            <person name="La Ragione R."/>
            <person name="Hildebrand F."/>
            <person name="Pallen M.J."/>
        </authorList>
    </citation>
    <scope>NUCLEOTIDE SEQUENCE</scope>
    <source>
        <strain evidence="22">11687</strain>
    </source>
</reference>
<dbReference type="GO" id="GO:0046872">
    <property type="term" value="F:metal ion binding"/>
    <property type="evidence" value="ECO:0007669"/>
    <property type="project" value="UniProtKB-UniRule"/>
</dbReference>
<evidence type="ECO:0000256" key="8">
    <source>
        <dbReference type="ARBA" id="ARBA00022857"/>
    </source>
</evidence>
<feature type="binding site" evidence="17">
    <location>
        <position position="373"/>
    </location>
    <ligand>
        <name>(6S)-NADPHX</name>
        <dbReference type="ChEBI" id="CHEBI:64076"/>
    </ligand>
</feature>
<dbReference type="GO" id="GO:0005524">
    <property type="term" value="F:ATP binding"/>
    <property type="evidence" value="ECO:0007669"/>
    <property type="project" value="UniProtKB-UniRule"/>
</dbReference>
<evidence type="ECO:0000256" key="6">
    <source>
        <dbReference type="ARBA" id="ARBA00022741"/>
    </source>
</evidence>
<evidence type="ECO:0000256" key="15">
    <source>
        <dbReference type="ARBA" id="ARBA00048238"/>
    </source>
</evidence>
<dbReference type="GO" id="GO:0046496">
    <property type="term" value="P:nicotinamide nucleotide metabolic process"/>
    <property type="evidence" value="ECO:0007669"/>
    <property type="project" value="UniProtKB-UniRule"/>
</dbReference>
<comment type="cofactor">
    <cofactor evidence="17">
        <name>Mg(2+)</name>
        <dbReference type="ChEBI" id="CHEBI:18420"/>
    </cofactor>
</comment>
<feature type="binding site" evidence="18">
    <location>
        <position position="117"/>
    </location>
    <ligand>
        <name>K(+)</name>
        <dbReference type="ChEBI" id="CHEBI:29103"/>
    </ligand>
</feature>
<feature type="binding site" evidence="18">
    <location>
        <begin position="57"/>
        <end position="61"/>
    </location>
    <ligand>
        <name>(6S)-NADPHX</name>
        <dbReference type="ChEBI" id="CHEBI:64076"/>
    </ligand>
</feature>
<dbReference type="EMBL" id="DVMZ01000049">
    <property type="protein sequence ID" value="HIU58785.1"/>
    <property type="molecule type" value="Genomic_DNA"/>
</dbReference>
<dbReference type="InterPro" id="IPR017953">
    <property type="entry name" value="Carbohydrate_kinase_pred_CS"/>
</dbReference>
<dbReference type="Gene3D" id="3.40.1190.20">
    <property type="match status" value="1"/>
</dbReference>
<comment type="function">
    <text evidence="18">Catalyzes the epimerization of the S- and R-forms of NAD(P)HX, a damaged form of NAD(P)H that is a result of enzymatic or heat-dependent hydration. This is a prerequisite for the S-specific NAD(P)H-hydrate dehydratase to allow the repair of both epimers of NAD(P)HX.</text>
</comment>
<dbReference type="AlphaFoldDB" id="A0A9D1MEM8"/>
<evidence type="ECO:0000256" key="2">
    <source>
        <dbReference type="ARBA" id="ARBA00000909"/>
    </source>
</evidence>
<feature type="binding site" evidence="18">
    <location>
        <position position="58"/>
    </location>
    <ligand>
        <name>K(+)</name>
        <dbReference type="ChEBI" id="CHEBI:29103"/>
    </ligand>
</feature>
<evidence type="ECO:0000256" key="12">
    <source>
        <dbReference type="ARBA" id="ARBA00023239"/>
    </source>
</evidence>
<dbReference type="HAMAP" id="MF_01965">
    <property type="entry name" value="NADHX_dehydratase"/>
    <property type="match status" value="1"/>
</dbReference>
<dbReference type="EC" id="5.1.99.6" evidence="19"/>
<evidence type="ECO:0000256" key="13">
    <source>
        <dbReference type="ARBA" id="ARBA00023268"/>
    </source>
</evidence>
<comment type="caution">
    <text evidence="18">Lacks conserved residue(s) required for the propagation of feature annotation.</text>
</comment>
<keyword evidence="8 17" id="KW-0521">NADP</keyword>
<dbReference type="PANTHER" id="PTHR12592:SF0">
    <property type="entry name" value="ATP-DEPENDENT (S)-NAD(P)H-HYDRATE DEHYDRATASE"/>
    <property type="match status" value="1"/>
</dbReference>
<keyword evidence="7 17" id="KW-0067">ATP-binding</keyword>
<evidence type="ECO:0000256" key="9">
    <source>
        <dbReference type="ARBA" id="ARBA00022958"/>
    </source>
</evidence>
<feature type="binding site" evidence="18">
    <location>
        <position position="153"/>
    </location>
    <ligand>
        <name>K(+)</name>
        <dbReference type="ChEBI" id="CHEBI:29103"/>
    </ligand>
</feature>
<evidence type="ECO:0000256" key="19">
    <source>
        <dbReference type="PIRNR" id="PIRNR017184"/>
    </source>
</evidence>
<comment type="catalytic activity">
    <reaction evidence="1 18 19">
        <text>(6R)-NADHX = (6S)-NADHX</text>
        <dbReference type="Rhea" id="RHEA:32215"/>
        <dbReference type="ChEBI" id="CHEBI:64074"/>
        <dbReference type="ChEBI" id="CHEBI:64075"/>
        <dbReference type="EC" id="5.1.99.6"/>
    </reaction>
</comment>
<keyword evidence="6 17" id="KW-0547">Nucleotide-binding</keyword>
<keyword evidence="9 18" id="KW-0630">Potassium</keyword>
<evidence type="ECO:0000256" key="16">
    <source>
        <dbReference type="ARBA" id="ARBA00049209"/>
    </source>
</evidence>
<evidence type="ECO:0000256" key="10">
    <source>
        <dbReference type="ARBA" id="ARBA00023027"/>
    </source>
</evidence>
<dbReference type="NCBIfam" id="TIGR00196">
    <property type="entry name" value="yjeF_cterm"/>
    <property type="match status" value="1"/>
</dbReference>
<evidence type="ECO:0000259" key="21">
    <source>
        <dbReference type="PROSITE" id="PS51385"/>
    </source>
</evidence>
<feature type="binding site" evidence="18">
    <location>
        <position position="150"/>
    </location>
    <ligand>
        <name>(6S)-NADPHX</name>
        <dbReference type="ChEBI" id="CHEBI:64076"/>
    </ligand>
</feature>
<evidence type="ECO:0000256" key="17">
    <source>
        <dbReference type="HAMAP-Rule" id="MF_01965"/>
    </source>
</evidence>
<dbReference type="PROSITE" id="PS01050">
    <property type="entry name" value="YJEF_C_2"/>
    <property type="match status" value="1"/>
</dbReference>
<dbReference type="GO" id="GO:0052855">
    <property type="term" value="F:ADP-dependent NAD(P)H-hydrate dehydratase activity"/>
    <property type="evidence" value="ECO:0007669"/>
    <property type="project" value="UniProtKB-UniRule"/>
</dbReference>
<evidence type="ECO:0000256" key="11">
    <source>
        <dbReference type="ARBA" id="ARBA00023235"/>
    </source>
</evidence>
<keyword evidence="10 17" id="KW-0520">NAD</keyword>
<feature type="binding site" evidence="17">
    <location>
        <position position="250"/>
    </location>
    <ligand>
        <name>(6S)-NADPHX</name>
        <dbReference type="ChEBI" id="CHEBI:64076"/>
    </ligand>
</feature>
<evidence type="ECO:0000313" key="23">
    <source>
        <dbReference type="Proteomes" id="UP000824081"/>
    </source>
</evidence>
<comment type="subunit">
    <text evidence="17">Homotetramer.</text>
</comment>
<feature type="binding site" evidence="17">
    <location>
        <position position="439"/>
    </location>
    <ligand>
        <name>(6S)-NADPHX</name>
        <dbReference type="ChEBI" id="CHEBI:64076"/>
    </ligand>
</feature>
<dbReference type="PIRSF" id="PIRSF017184">
    <property type="entry name" value="Nnr"/>
    <property type="match status" value="1"/>
</dbReference>
<dbReference type="HAMAP" id="MF_01966">
    <property type="entry name" value="NADHX_epimerase"/>
    <property type="match status" value="1"/>
</dbReference>
<dbReference type="GO" id="GO:0052856">
    <property type="term" value="F:NAD(P)HX epimerase activity"/>
    <property type="evidence" value="ECO:0007669"/>
    <property type="project" value="UniProtKB-UniRule"/>
</dbReference>
<keyword evidence="5 18" id="KW-0479">Metal-binding</keyword>
<organism evidence="22 23">
    <name type="scientific">Candidatus Scatosoma pullistercoris</name>
    <dbReference type="NCBI Taxonomy" id="2840934"/>
    <lineage>
        <taxon>Bacteria</taxon>
        <taxon>Bacillati</taxon>
        <taxon>Bacillota</taxon>
        <taxon>Clostridia</taxon>
        <taxon>Candidatus Scatosoma</taxon>
    </lineage>
</organism>
<comment type="similarity">
    <text evidence="18">Belongs to the NnrE/AIBP family.</text>
</comment>
<dbReference type="SUPFAM" id="SSF53613">
    <property type="entry name" value="Ribokinase-like"/>
    <property type="match status" value="1"/>
</dbReference>
<comment type="caution">
    <text evidence="22">The sequence shown here is derived from an EMBL/GenBank/DDBJ whole genome shotgun (WGS) entry which is preliminary data.</text>
</comment>
<accession>A0A9D1MEM8</accession>
<feature type="binding site" evidence="18">
    <location>
        <begin position="121"/>
        <end position="127"/>
    </location>
    <ligand>
        <name>(6S)-NADPHX</name>
        <dbReference type="ChEBI" id="CHEBI:64076"/>
    </ligand>
</feature>
<dbReference type="CDD" id="cd01171">
    <property type="entry name" value="YXKO-related"/>
    <property type="match status" value="1"/>
</dbReference>
<dbReference type="InterPro" id="IPR004443">
    <property type="entry name" value="YjeF_N_dom"/>
</dbReference>
<keyword evidence="12 17" id="KW-0456">Lyase</keyword>
<comment type="catalytic activity">
    <reaction evidence="16 17 19">
        <text>(6S)-NADPHX + ADP = AMP + phosphate + NADPH + H(+)</text>
        <dbReference type="Rhea" id="RHEA:32235"/>
        <dbReference type="ChEBI" id="CHEBI:15378"/>
        <dbReference type="ChEBI" id="CHEBI:43474"/>
        <dbReference type="ChEBI" id="CHEBI:57783"/>
        <dbReference type="ChEBI" id="CHEBI:64076"/>
        <dbReference type="ChEBI" id="CHEBI:456215"/>
        <dbReference type="ChEBI" id="CHEBI:456216"/>
        <dbReference type="EC" id="4.2.1.136"/>
    </reaction>
</comment>
<evidence type="ECO:0000256" key="18">
    <source>
        <dbReference type="HAMAP-Rule" id="MF_01966"/>
    </source>
</evidence>
<comment type="cofactor">
    <cofactor evidence="18 19">
        <name>K(+)</name>
        <dbReference type="ChEBI" id="CHEBI:29103"/>
    </cofactor>
    <text evidence="18 19">Binds 1 potassium ion per subunit.</text>
</comment>
<dbReference type="GO" id="GO:0110051">
    <property type="term" value="P:metabolite repair"/>
    <property type="evidence" value="ECO:0007669"/>
    <property type="project" value="TreeGrafter"/>
</dbReference>
<dbReference type="InterPro" id="IPR000631">
    <property type="entry name" value="CARKD"/>
</dbReference>
<dbReference type="PROSITE" id="PS51383">
    <property type="entry name" value="YJEF_C_3"/>
    <property type="match status" value="1"/>
</dbReference>
<feature type="domain" description="YjeF C-terminal" evidence="20">
    <location>
        <begin position="215"/>
        <end position="498"/>
    </location>
</feature>
<dbReference type="SUPFAM" id="SSF64153">
    <property type="entry name" value="YjeF N-terminal domain-like"/>
    <property type="match status" value="1"/>
</dbReference>
<evidence type="ECO:0000256" key="1">
    <source>
        <dbReference type="ARBA" id="ARBA00000013"/>
    </source>
</evidence>
<comment type="similarity">
    <text evidence="3 19">In the N-terminal section; belongs to the NnrE/AIBP family.</text>
</comment>
<feature type="binding site" evidence="17">
    <location>
        <position position="317"/>
    </location>
    <ligand>
        <name>(6S)-NADPHX</name>
        <dbReference type="ChEBI" id="CHEBI:64076"/>
    </ligand>
</feature>
<evidence type="ECO:0000256" key="14">
    <source>
        <dbReference type="ARBA" id="ARBA00025153"/>
    </source>
</evidence>
<sequence length="500" mass="52420">MKYILTNAQMREADRFTIQSPGTPSLTLMERAGEALAAEAEKMCPEGEIVFVCGGGNNGGDGFVAARLLLKKGREIFAVCVADRFTEECRKNRAAFEKAGGEVFSVFPRRRFSLAVDCLFGTGFHGELGGKDAAAADYINTAADKVLAADIPSGVSGDGGIACGHAVKADKTLCIGEYKAGVLLGDGPEYAGELVRADIGISLPGPQASYAFLSGREETAALLPPRRRNTHKGTYGKAAIVAGSEVYTGAAALATMAALRSGCGYTALFLPRDILPHYLLKFPEALIAPISDGGRVAFTEKNFEKLLSFDSIAFGMGTGISEDVFSAVQFLLREYTGRLILDADALNSLAKYGKGRMGEIFEEKKCDVLLTPHVREFSRLTGESVKDILHKGLDAPREFAGKFGVSVLLKGASTVIACPTGTAVTLTGTPGQAKGGSGDVLSGLIAGLCAQGLSAFDGGRAGAWLAGKAAEAAAEETGEYSLTATDEILYLSEAFLSLRE</sequence>
<evidence type="ECO:0000256" key="7">
    <source>
        <dbReference type="ARBA" id="ARBA00022840"/>
    </source>
</evidence>
<feature type="binding site" evidence="17">
    <location>
        <begin position="410"/>
        <end position="414"/>
    </location>
    <ligand>
        <name>AMP</name>
        <dbReference type="ChEBI" id="CHEBI:456215"/>
    </ligand>
</feature>
<evidence type="ECO:0000256" key="4">
    <source>
        <dbReference type="ARBA" id="ARBA00009524"/>
    </source>
</evidence>
<name>A0A9D1MEM8_9FIRM</name>
<dbReference type="PROSITE" id="PS51385">
    <property type="entry name" value="YJEF_N"/>
    <property type="match status" value="1"/>
</dbReference>
<dbReference type="Proteomes" id="UP000824081">
    <property type="component" value="Unassembled WGS sequence"/>
</dbReference>
<evidence type="ECO:0000256" key="5">
    <source>
        <dbReference type="ARBA" id="ARBA00022723"/>
    </source>
</evidence>
<dbReference type="InterPro" id="IPR029056">
    <property type="entry name" value="Ribokinase-like"/>
</dbReference>
<dbReference type="NCBIfam" id="TIGR00197">
    <property type="entry name" value="yjeF_nterm"/>
    <property type="match status" value="1"/>
</dbReference>
<dbReference type="InterPro" id="IPR036652">
    <property type="entry name" value="YjeF_N_dom_sf"/>
</dbReference>
<dbReference type="InterPro" id="IPR030677">
    <property type="entry name" value="Nnr"/>
</dbReference>
<dbReference type="PANTHER" id="PTHR12592">
    <property type="entry name" value="ATP-DEPENDENT (S)-NAD(P)H-HYDRATE DEHYDRATASE FAMILY MEMBER"/>
    <property type="match status" value="1"/>
</dbReference>
<dbReference type="EC" id="4.2.1.136" evidence="19"/>
<comment type="similarity">
    <text evidence="4 19">In the C-terminal section; belongs to the NnrD/CARKD family.</text>
</comment>
<gene>
    <name evidence="18" type="primary">nnrE</name>
    <name evidence="17" type="synonym">nnrD</name>
    <name evidence="22" type="ORF">IAC57_01660</name>
</gene>